<dbReference type="InterPro" id="IPR039420">
    <property type="entry name" value="WalR-like"/>
</dbReference>
<dbReference type="AlphaFoldDB" id="A0A6N7J145"/>
<dbReference type="GO" id="GO:0000156">
    <property type="term" value="F:phosphorelay response regulator activity"/>
    <property type="evidence" value="ECO:0007669"/>
    <property type="project" value="TreeGrafter"/>
</dbReference>
<accession>A0A6N7J145</accession>
<evidence type="ECO:0000259" key="10">
    <source>
        <dbReference type="PROSITE" id="PS50110"/>
    </source>
</evidence>
<evidence type="ECO:0000313" key="12">
    <source>
        <dbReference type="EMBL" id="MQN02294.1"/>
    </source>
</evidence>
<proteinExistence type="predicted"/>
<evidence type="ECO:0000256" key="9">
    <source>
        <dbReference type="PROSITE-ProRule" id="PRU01091"/>
    </source>
</evidence>
<dbReference type="Gene3D" id="1.10.10.10">
    <property type="entry name" value="Winged helix-like DNA-binding domain superfamily/Winged helix DNA-binding domain"/>
    <property type="match status" value="1"/>
</dbReference>
<keyword evidence="5 9" id="KW-0238">DNA-binding</keyword>
<sequence>MRILLADDEEELTEPVAAVLKKNNYSVDIVNNGDDAYDYLTGASYDAAILDIMMPGMSGLEVLKKIRAEGSTLPVLLLTAKSEIDDRVEGLDAGADDYLPKPFAMKELLARLRSITRRTAETKEVDLSFGDITLDRKKSVLNGPKGSEELSSKEFQMLEMLMLNHDTFINQDTFMEKIWGLDSDTDDRVVFVYISYVRNKLKAAGSKVTLKTKRGLGYFLKE</sequence>
<evidence type="ECO:0000256" key="4">
    <source>
        <dbReference type="ARBA" id="ARBA00023015"/>
    </source>
</evidence>
<dbReference type="GO" id="GO:0005829">
    <property type="term" value="C:cytosol"/>
    <property type="evidence" value="ECO:0007669"/>
    <property type="project" value="TreeGrafter"/>
</dbReference>
<reference evidence="12" key="1">
    <citation type="journal article" date="2020" name="Appl. Environ. Microbiol.">
        <title>Medium-Chain Fatty Acid Synthesis by 'Candidatus Weimeria bifida' gen. nov., sp. nov., and 'Candidatus Pseudoramibacter fermentans' sp. nov.</title>
        <authorList>
            <person name="Scarborough M.J."/>
            <person name="Myers K.S."/>
            <person name="Donohue T.J."/>
            <person name="Noguera D.R."/>
        </authorList>
    </citation>
    <scope>NUCLEOTIDE SEQUENCE</scope>
    <source>
        <strain evidence="12">LCO1.1</strain>
    </source>
</reference>
<name>A0A6N7J145_9FIRM</name>
<dbReference type="InterPro" id="IPR011006">
    <property type="entry name" value="CheY-like_superfamily"/>
</dbReference>
<evidence type="ECO:0000259" key="11">
    <source>
        <dbReference type="PROSITE" id="PS51755"/>
    </source>
</evidence>
<dbReference type="PANTHER" id="PTHR48111">
    <property type="entry name" value="REGULATOR OF RPOS"/>
    <property type="match status" value="1"/>
</dbReference>
<dbReference type="EMBL" id="VOGC01000009">
    <property type="protein sequence ID" value="MQN02294.1"/>
    <property type="molecule type" value="Genomic_DNA"/>
</dbReference>
<keyword evidence="6" id="KW-0804">Transcription</keyword>
<dbReference type="InterPro" id="IPR001867">
    <property type="entry name" value="OmpR/PhoB-type_DNA-bd"/>
</dbReference>
<evidence type="ECO:0000256" key="2">
    <source>
        <dbReference type="ARBA" id="ARBA00022553"/>
    </source>
</evidence>
<dbReference type="PROSITE" id="PS51755">
    <property type="entry name" value="OMPR_PHOB"/>
    <property type="match status" value="1"/>
</dbReference>
<feature type="modified residue" description="4-aspartylphosphate" evidence="8">
    <location>
        <position position="51"/>
    </location>
</feature>
<evidence type="ECO:0000313" key="13">
    <source>
        <dbReference type="Proteomes" id="UP000460257"/>
    </source>
</evidence>
<keyword evidence="3" id="KW-0902">Two-component regulatory system</keyword>
<evidence type="ECO:0000256" key="5">
    <source>
        <dbReference type="ARBA" id="ARBA00023125"/>
    </source>
</evidence>
<evidence type="ECO:0000256" key="1">
    <source>
        <dbReference type="ARBA" id="ARBA00018672"/>
    </source>
</evidence>
<evidence type="ECO:0000256" key="6">
    <source>
        <dbReference type="ARBA" id="ARBA00023163"/>
    </source>
</evidence>
<dbReference type="Gene3D" id="6.10.250.690">
    <property type="match status" value="1"/>
</dbReference>
<dbReference type="Pfam" id="PF00072">
    <property type="entry name" value="Response_reg"/>
    <property type="match status" value="1"/>
</dbReference>
<feature type="domain" description="OmpR/PhoB-type" evidence="11">
    <location>
        <begin position="124"/>
        <end position="222"/>
    </location>
</feature>
<dbReference type="SMART" id="SM00862">
    <property type="entry name" value="Trans_reg_C"/>
    <property type="match status" value="1"/>
</dbReference>
<gene>
    <name evidence="12" type="ORF">FRC54_10485</name>
</gene>
<dbReference type="SUPFAM" id="SSF52172">
    <property type="entry name" value="CheY-like"/>
    <property type="match status" value="1"/>
</dbReference>
<dbReference type="FunFam" id="3.40.50.2300:FF:000002">
    <property type="entry name" value="DNA-binding response regulator PhoP"/>
    <property type="match status" value="1"/>
</dbReference>
<feature type="DNA-binding region" description="OmpR/PhoB-type" evidence="9">
    <location>
        <begin position="124"/>
        <end position="222"/>
    </location>
</feature>
<dbReference type="CDD" id="cd00383">
    <property type="entry name" value="trans_reg_C"/>
    <property type="match status" value="1"/>
</dbReference>
<keyword evidence="4" id="KW-0805">Transcription regulation</keyword>
<dbReference type="InterPro" id="IPR001789">
    <property type="entry name" value="Sig_transdc_resp-reg_receiver"/>
</dbReference>
<comment type="function">
    <text evidence="7">May play the central regulatory role in sporulation. It may be an element of the effector pathway responsible for the activation of sporulation genes in response to nutritional stress. Spo0A may act in concert with spo0H (a sigma factor) to control the expression of some genes that are critical to the sporulation process.</text>
</comment>
<dbReference type="InterPro" id="IPR036388">
    <property type="entry name" value="WH-like_DNA-bd_sf"/>
</dbReference>
<dbReference type="SMART" id="SM00448">
    <property type="entry name" value="REC"/>
    <property type="match status" value="1"/>
</dbReference>
<comment type="caution">
    <text evidence="12">The sequence shown here is derived from an EMBL/GenBank/DDBJ whole genome shotgun (WGS) entry which is preliminary data.</text>
</comment>
<dbReference type="GO" id="GO:0032993">
    <property type="term" value="C:protein-DNA complex"/>
    <property type="evidence" value="ECO:0007669"/>
    <property type="project" value="TreeGrafter"/>
</dbReference>
<feature type="domain" description="Response regulatory" evidence="10">
    <location>
        <begin position="2"/>
        <end position="116"/>
    </location>
</feature>
<dbReference type="GO" id="GO:0000976">
    <property type="term" value="F:transcription cis-regulatory region binding"/>
    <property type="evidence" value="ECO:0007669"/>
    <property type="project" value="TreeGrafter"/>
</dbReference>
<evidence type="ECO:0000256" key="7">
    <source>
        <dbReference type="ARBA" id="ARBA00024867"/>
    </source>
</evidence>
<dbReference type="Gene3D" id="3.40.50.2300">
    <property type="match status" value="1"/>
</dbReference>
<dbReference type="PANTHER" id="PTHR48111:SF22">
    <property type="entry name" value="REGULATOR OF RPOS"/>
    <property type="match status" value="1"/>
</dbReference>
<dbReference type="Pfam" id="PF00486">
    <property type="entry name" value="Trans_reg_C"/>
    <property type="match status" value="1"/>
</dbReference>
<dbReference type="Proteomes" id="UP000460257">
    <property type="component" value="Unassembled WGS sequence"/>
</dbReference>
<keyword evidence="13" id="KW-1185">Reference proteome</keyword>
<evidence type="ECO:0000256" key="8">
    <source>
        <dbReference type="PROSITE-ProRule" id="PRU00169"/>
    </source>
</evidence>
<keyword evidence="2 8" id="KW-0597">Phosphoprotein</keyword>
<organism evidence="12 13">
    <name type="scientific">Candidatus Weimeria bifida</name>
    <dbReference type="NCBI Taxonomy" id="2599074"/>
    <lineage>
        <taxon>Bacteria</taxon>
        <taxon>Bacillati</taxon>
        <taxon>Bacillota</taxon>
        <taxon>Clostridia</taxon>
        <taxon>Lachnospirales</taxon>
        <taxon>Lachnospiraceae</taxon>
        <taxon>Candidatus Weimeria</taxon>
    </lineage>
</organism>
<dbReference type="GO" id="GO:0006355">
    <property type="term" value="P:regulation of DNA-templated transcription"/>
    <property type="evidence" value="ECO:0007669"/>
    <property type="project" value="InterPro"/>
</dbReference>
<dbReference type="PROSITE" id="PS50110">
    <property type="entry name" value="RESPONSE_REGULATORY"/>
    <property type="match status" value="1"/>
</dbReference>
<evidence type="ECO:0000256" key="3">
    <source>
        <dbReference type="ARBA" id="ARBA00023012"/>
    </source>
</evidence>
<protein>
    <recommendedName>
        <fullName evidence="1">Stage 0 sporulation protein A homolog</fullName>
    </recommendedName>
</protein>